<accession>A0A392NYA2</accession>
<gene>
    <name evidence="1" type="ORF">A2U01_0025233</name>
</gene>
<comment type="caution">
    <text evidence="1">The sequence shown here is derived from an EMBL/GenBank/DDBJ whole genome shotgun (WGS) entry which is preliminary data.</text>
</comment>
<dbReference type="AlphaFoldDB" id="A0A392NYA2"/>
<dbReference type="Proteomes" id="UP000265520">
    <property type="component" value="Unassembled WGS sequence"/>
</dbReference>
<keyword evidence="1" id="KW-0436">Ligase</keyword>
<evidence type="ECO:0000313" key="2">
    <source>
        <dbReference type="Proteomes" id="UP000265520"/>
    </source>
</evidence>
<protein>
    <submittedName>
        <fullName evidence="1">Arginine-tRNA ligase cytoplasmic-like</fullName>
    </submittedName>
</protein>
<sequence>MFIELDCPASVRKQLGKLFAEALKQTVPTEPDIVPLIDACIAKDGVKHADYQW</sequence>
<reference evidence="1 2" key="1">
    <citation type="journal article" date="2018" name="Front. Plant Sci.">
        <title>Red Clover (Trifolium pratense) and Zigzag Clover (T. medium) - A Picture of Genomic Similarities and Differences.</title>
        <authorList>
            <person name="Dluhosova J."/>
            <person name="Istvanek J."/>
            <person name="Nedelnik J."/>
            <person name="Repkova J."/>
        </authorList>
    </citation>
    <scope>NUCLEOTIDE SEQUENCE [LARGE SCALE GENOMIC DNA]</scope>
    <source>
        <strain evidence="2">cv. 10/8</strain>
        <tissue evidence="1">Leaf</tissue>
    </source>
</reference>
<organism evidence="1 2">
    <name type="scientific">Trifolium medium</name>
    <dbReference type="NCBI Taxonomy" id="97028"/>
    <lineage>
        <taxon>Eukaryota</taxon>
        <taxon>Viridiplantae</taxon>
        <taxon>Streptophyta</taxon>
        <taxon>Embryophyta</taxon>
        <taxon>Tracheophyta</taxon>
        <taxon>Spermatophyta</taxon>
        <taxon>Magnoliopsida</taxon>
        <taxon>eudicotyledons</taxon>
        <taxon>Gunneridae</taxon>
        <taxon>Pentapetalae</taxon>
        <taxon>rosids</taxon>
        <taxon>fabids</taxon>
        <taxon>Fabales</taxon>
        <taxon>Fabaceae</taxon>
        <taxon>Papilionoideae</taxon>
        <taxon>50 kb inversion clade</taxon>
        <taxon>NPAAA clade</taxon>
        <taxon>Hologalegina</taxon>
        <taxon>IRL clade</taxon>
        <taxon>Trifolieae</taxon>
        <taxon>Trifolium</taxon>
    </lineage>
</organism>
<dbReference type="EMBL" id="LXQA010054582">
    <property type="protein sequence ID" value="MCI04189.1"/>
    <property type="molecule type" value="Genomic_DNA"/>
</dbReference>
<dbReference type="GO" id="GO:0016874">
    <property type="term" value="F:ligase activity"/>
    <property type="evidence" value="ECO:0007669"/>
    <property type="project" value="UniProtKB-KW"/>
</dbReference>
<evidence type="ECO:0000313" key="1">
    <source>
        <dbReference type="EMBL" id="MCI04189.1"/>
    </source>
</evidence>
<keyword evidence="2" id="KW-1185">Reference proteome</keyword>
<name>A0A392NYA2_9FABA</name>
<proteinExistence type="predicted"/>